<dbReference type="AlphaFoldDB" id="A0AB39QYW8"/>
<dbReference type="EMBL" id="CP163441">
    <property type="protein sequence ID" value="XDQ47523.1"/>
    <property type="molecule type" value="Genomic_DNA"/>
</dbReference>
<sequence>MAQTQLLKPSDPDSRWGVPVRRCPERLDVSAPAAFRLHPRFTPGAGRIHFRPIGEEGKIRIAYVGGKICPDV</sequence>
<evidence type="ECO:0000313" key="1">
    <source>
        <dbReference type="EMBL" id="XDQ47523.1"/>
    </source>
</evidence>
<reference evidence="1" key="1">
    <citation type="submission" date="2024-07" db="EMBL/GenBank/DDBJ databases">
        <authorList>
            <person name="Yu S.T."/>
        </authorList>
    </citation>
    <scope>NUCLEOTIDE SEQUENCE</scope>
    <source>
        <strain evidence="1">R39</strain>
    </source>
</reference>
<protein>
    <submittedName>
        <fullName evidence="1">Uncharacterized protein</fullName>
    </submittedName>
</protein>
<proteinExistence type="predicted"/>
<gene>
    <name evidence="1" type="ORF">AB5J52_37530</name>
</gene>
<name>A0AB39QYW8_9ACTN</name>
<organism evidence="1">
    <name type="scientific">Streptomyces sp. R39</name>
    <dbReference type="NCBI Taxonomy" id="3238631"/>
    <lineage>
        <taxon>Bacteria</taxon>
        <taxon>Bacillati</taxon>
        <taxon>Actinomycetota</taxon>
        <taxon>Actinomycetes</taxon>
        <taxon>Kitasatosporales</taxon>
        <taxon>Streptomycetaceae</taxon>
        <taxon>Streptomyces</taxon>
    </lineage>
</organism>
<accession>A0AB39QYW8</accession>
<dbReference type="RefSeq" id="WP_369226436.1">
    <property type="nucleotide sequence ID" value="NZ_CP163441.1"/>
</dbReference>